<dbReference type="GO" id="GO:0005198">
    <property type="term" value="F:structural molecule activity"/>
    <property type="evidence" value="ECO:0007669"/>
    <property type="project" value="EnsemblFungi"/>
</dbReference>
<dbReference type="PANTHER" id="PTHR13149">
    <property type="entry name" value="VACUOLAR PROTEIN SORTING-ASSOCIATED PROTEIN VPS25"/>
    <property type="match status" value="1"/>
</dbReference>
<dbReference type="Proteomes" id="UP000095038">
    <property type="component" value="Unassembled WGS sequence"/>
</dbReference>
<keyword evidence="2" id="KW-0813">Transport</keyword>
<dbReference type="InParanoid" id="A0A1D2VJS1"/>
<keyword evidence="6" id="KW-1185">Reference proteome</keyword>
<dbReference type="RefSeq" id="XP_020048150.1">
    <property type="nucleotide sequence ID" value="XM_020190411.1"/>
</dbReference>
<dbReference type="GO" id="GO:0006623">
    <property type="term" value="P:protein targeting to vacuole"/>
    <property type="evidence" value="ECO:0007669"/>
    <property type="project" value="EnsemblFungi"/>
</dbReference>
<dbReference type="FunCoup" id="A0A1D2VJS1">
    <property type="interactions" value="836"/>
</dbReference>
<dbReference type="InterPro" id="IPR014041">
    <property type="entry name" value="ESCRT-II_cplx_Vps25-sub_N"/>
</dbReference>
<accession>A0A1D2VJS1</accession>
<dbReference type="SUPFAM" id="SSF46785">
    <property type="entry name" value="Winged helix' DNA-binding domain"/>
    <property type="match status" value="2"/>
</dbReference>
<sequence>MSASFNFPSIYNFPPFFTRQPNNQVLNSQLANWSNLIINYCEFHRIWVINNAGNIKSSSGSFDDELFHNHKINRKLNNEMFVEIFNYMLQNNLIEIFNNDILNNFNIANTNMNVNKSKNSSKVNYIVYWKKPEEWAQLILDWVEKNGKSNSILTLYELTQNLSIKKEPFYGLHPFILLKSLKILSSDNRAKLMKDDNGQVVGVKIV</sequence>
<comment type="similarity">
    <text evidence="1">Belongs to the VPS25 family.</text>
</comment>
<dbReference type="Gene3D" id="1.10.10.10">
    <property type="entry name" value="Winged helix-like DNA-binding domain superfamily/Winged helix DNA-binding domain"/>
    <property type="match status" value="1"/>
</dbReference>
<dbReference type="GO" id="GO:0042803">
    <property type="term" value="F:protein homodimerization activity"/>
    <property type="evidence" value="ECO:0007669"/>
    <property type="project" value="TreeGrafter"/>
</dbReference>
<evidence type="ECO:0000256" key="1">
    <source>
        <dbReference type="ARBA" id="ARBA00009674"/>
    </source>
</evidence>
<dbReference type="GO" id="GO:0000122">
    <property type="term" value="P:negative regulation of transcription by RNA polymerase II"/>
    <property type="evidence" value="ECO:0007669"/>
    <property type="project" value="EnsemblFungi"/>
</dbReference>
<dbReference type="InterPro" id="IPR036390">
    <property type="entry name" value="WH_DNA-bd_sf"/>
</dbReference>
<organism evidence="5 6">
    <name type="scientific">Ascoidea rubescens DSM 1968</name>
    <dbReference type="NCBI Taxonomy" id="1344418"/>
    <lineage>
        <taxon>Eukaryota</taxon>
        <taxon>Fungi</taxon>
        <taxon>Dikarya</taxon>
        <taxon>Ascomycota</taxon>
        <taxon>Saccharomycotina</taxon>
        <taxon>Saccharomycetes</taxon>
        <taxon>Ascoideaceae</taxon>
        <taxon>Ascoidea</taxon>
    </lineage>
</organism>
<evidence type="ECO:0000313" key="6">
    <source>
        <dbReference type="Proteomes" id="UP000095038"/>
    </source>
</evidence>
<dbReference type="EMBL" id="KV454478">
    <property type="protein sequence ID" value="ODV61843.1"/>
    <property type="molecule type" value="Genomic_DNA"/>
</dbReference>
<proteinExistence type="inferred from homology"/>
<dbReference type="InterPro" id="IPR036388">
    <property type="entry name" value="WH-like_DNA-bd_sf"/>
</dbReference>
<dbReference type="STRING" id="1344418.A0A1D2VJS1"/>
<evidence type="ECO:0000313" key="5">
    <source>
        <dbReference type="EMBL" id="ODV61843.1"/>
    </source>
</evidence>
<keyword evidence="3" id="KW-0653">Protein transport</keyword>
<dbReference type="GO" id="GO:0000814">
    <property type="term" value="C:ESCRT II complex"/>
    <property type="evidence" value="ECO:0007669"/>
    <property type="project" value="EnsemblFungi"/>
</dbReference>
<dbReference type="GO" id="GO:0043328">
    <property type="term" value="P:protein transport to vacuole involved in ubiquitin-dependent protein catabolic process via the multivesicular body sorting pathway"/>
    <property type="evidence" value="ECO:0007669"/>
    <property type="project" value="TreeGrafter"/>
</dbReference>
<dbReference type="InterPro" id="IPR008570">
    <property type="entry name" value="ESCRT-II_cplx_Vps25-sub"/>
</dbReference>
<dbReference type="Gene3D" id="1.10.10.570">
    <property type="entry name" value="Winged helix' DNA-binding domain. Chain C. Domain 1"/>
    <property type="match status" value="1"/>
</dbReference>
<dbReference type="GO" id="GO:0016236">
    <property type="term" value="P:macroautophagy"/>
    <property type="evidence" value="ECO:0007669"/>
    <property type="project" value="UniProtKB-ARBA"/>
</dbReference>
<evidence type="ECO:0000256" key="4">
    <source>
        <dbReference type="ARBA" id="ARBA00030094"/>
    </source>
</evidence>
<reference evidence="6" key="1">
    <citation type="submission" date="2016-05" db="EMBL/GenBank/DDBJ databases">
        <title>Comparative genomics of biotechnologically important yeasts.</title>
        <authorList>
            <consortium name="DOE Joint Genome Institute"/>
            <person name="Riley R."/>
            <person name="Haridas S."/>
            <person name="Wolfe K.H."/>
            <person name="Lopes M.R."/>
            <person name="Hittinger C.T."/>
            <person name="Goker M."/>
            <person name="Salamov A."/>
            <person name="Wisecaver J."/>
            <person name="Long T.M."/>
            <person name="Aerts A.L."/>
            <person name="Barry K."/>
            <person name="Choi C."/>
            <person name="Clum A."/>
            <person name="Coughlan A.Y."/>
            <person name="Deshpande S."/>
            <person name="Douglass A.P."/>
            <person name="Hanson S.J."/>
            <person name="Klenk H.-P."/>
            <person name="Labutti K."/>
            <person name="Lapidus A."/>
            <person name="Lindquist E."/>
            <person name="Lipzen A."/>
            <person name="Meier-Kolthoff J.P."/>
            <person name="Ohm R.A."/>
            <person name="Otillar R.P."/>
            <person name="Pangilinan J."/>
            <person name="Peng Y."/>
            <person name="Rokas A."/>
            <person name="Rosa C.A."/>
            <person name="Scheuner C."/>
            <person name="Sibirny A.A."/>
            <person name="Slot J.C."/>
            <person name="Stielow J.B."/>
            <person name="Sun H."/>
            <person name="Kurtzman C.P."/>
            <person name="Blackwell M."/>
            <person name="Grigoriev I.V."/>
            <person name="Jeffries T.W."/>
        </authorList>
    </citation>
    <scope>NUCLEOTIDE SEQUENCE [LARGE SCALE GENOMIC DNA]</scope>
    <source>
        <strain evidence="6">DSM 1968</strain>
    </source>
</reference>
<gene>
    <name evidence="5" type="ORF">ASCRUDRAFT_33243</name>
</gene>
<dbReference type="AlphaFoldDB" id="A0A1D2VJS1"/>
<dbReference type="Pfam" id="PF05871">
    <property type="entry name" value="ESCRT-II"/>
    <property type="match status" value="1"/>
</dbReference>
<name>A0A1D2VJS1_9ASCO</name>
<dbReference type="OrthoDB" id="245150at2759"/>
<dbReference type="GO" id="GO:1904669">
    <property type="term" value="P:ATP export"/>
    <property type="evidence" value="ECO:0007669"/>
    <property type="project" value="EnsemblFungi"/>
</dbReference>
<dbReference type="PANTHER" id="PTHR13149:SF0">
    <property type="entry name" value="VACUOLAR PROTEIN-SORTING-ASSOCIATED PROTEIN 25"/>
    <property type="match status" value="1"/>
</dbReference>
<protein>
    <recommendedName>
        <fullName evidence="4">ESCRT-II complex subunit VPS25</fullName>
    </recommendedName>
</protein>
<evidence type="ECO:0000256" key="3">
    <source>
        <dbReference type="ARBA" id="ARBA00022927"/>
    </source>
</evidence>
<evidence type="ECO:0000256" key="2">
    <source>
        <dbReference type="ARBA" id="ARBA00022448"/>
    </source>
</evidence>
<dbReference type="GeneID" id="30964047"/>
<dbReference type="FunFam" id="1.10.10.10:FF:000141">
    <property type="entry name" value="vacuolar protein-sorting-associated protein 25"/>
    <property type="match status" value="1"/>
</dbReference>